<dbReference type="EMBL" id="CADCTQ010000236">
    <property type="protein sequence ID" value="CAA9264700.1"/>
    <property type="molecule type" value="Genomic_DNA"/>
</dbReference>
<accession>A0A6J4IYY3</accession>
<name>A0A6J4IYY3_9SPHI</name>
<sequence>MDLSPTTHALTPYEQIALQEMHAWQQKMTREPSLGSQLAKNVQDKLGNLIPEKAHEIITGAIKQMVRGVLTGSEFISGGPFLDATLEEREARVRDKIGNYRKMGAASGAFTGAGGLLLGLADFPVLLGLKMKMLFDIGNLYGYPVSDFPERLYILHIFQLSFCSPERRLLTYDQMLHWEDRAGTRPADIHSFDWRTFQQEYRDYIDLAKLLQLVPGIGAVVGAVANHRLVDRLGDTAMQAYRLRLLKPPGFEMGGGLVIGQ</sequence>
<evidence type="ECO:0000313" key="1">
    <source>
        <dbReference type="EMBL" id="CAA9264700.1"/>
    </source>
</evidence>
<dbReference type="PANTHER" id="PTHR41260">
    <property type="entry name" value="PROTEIN ECSC"/>
    <property type="match status" value="1"/>
</dbReference>
<protein>
    <submittedName>
        <fullName evidence="1">EcsC protein</fullName>
    </submittedName>
</protein>
<reference evidence="1" key="1">
    <citation type="submission" date="2020-02" db="EMBL/GenBank/DDBJ databases">
        <authorList>
            <person name="Meier V. D."/>
        </authorList>
    </citation>
    <scope>NUCLEOTIDE SEQUENCE</scope>
    <source>
        <strain evidence="1">AVDCRST_MAG56</strain>
    </source>
</reference>
<gene>
    <name evidence="1" type="ORF">AVDCRST_MAG56-2869</name>
</gene>
<dbReference type="PANTHER" id="PTHR41260:SF1">
    <property type="entry name" value="PROTEIN ECSC"/>
    <property type="match status" value="1"/>
</dbReference>
<dbReference type="InterPro" id="IPR024787">
    <property type="entry name" value="EcsC"/>
</dbReference>
<organism evidence="1">
    <name type="scientific">uncultured Cytophagales bacterium</name>
    <dbReference type="NCBI Taxonomy" id="158755"/>
    <lineage>
        <taxon>Bacteria</taxon>
        <taxon>Pseudomonadati</taxon>
        <taxon>Bacteroidota</taxon>
        <taxon>Sphingobacteriia</taxon>
        <taxon>Sphingobacteriales</taxon>
        <taxon>environmental samples</taxon>
    </lineage>
</organism>
<dbReference type="Pfam" id="PF12787">
    <property type="entry name" value="EcsC"/>
    <property type="match status" value="1"/>
</dbReference>
<proteinExistence type="predicted"/>
<dbReference type="AlphaFoldDB" id="A0A6J4IYY3"/>